<keyword evidence="5" id="KW-0464">Manganese</keyword>
<feature type="domain" description="Peptidase M20 dimerisation" evidence="6">
    <location>
        <begin position="187"/>
        <end position="278"/>
    </location>
</feature>
<dbReference type="InterPro" id="IPR036264">
    <property type="entry name" value="Bact_exopeptidase_dim_dom"/>
</dbReference>
<comment type="cofactor">
    <cofactor evidence="5">
        <name>Mn(2+)</name>
        <dbReference type="ChEBI" id="CHEBI:29035"/>
    </cofactor>
    <text evidence="5">The Mn(2+) ion enhances activity.</text>
</comment>
<dbReference type="Gene3D" id="3.40.630.10">
    <property type="entry name" value="Zn peptidases"/>
    <property type="match status" value="1"/>
</dbReference>
<evidence type="ECO:0000259" key="6">
    <source>
        <dbReference type="Pfam" id="PF07687"/>
    </source>
</evidence>
<dbReference type="AlphaFoldDB" id="A0A172ZDD9"/>
<keyword evidence="2 5" id="KW-0479">Metal-binding</keyword>
<comment type="catalytic activity">
    <reaction evidence="4">
        <text>N-acetyl-L-cysteine + H2O = L-cysteine + acetate</text>
        <dbReference type="Rhea" id="RHEA:75515"/>
        <dbReference type="ChEBI" id="CHEBI:15377"/>
        <dbReference type="ChEBI" id="CHEBI:30089"/>
        <dbReference type="ChEBI" id="CHEBI:35235"/>
        <dbReference type="ChEBI" id="CHEBI:78236"/>
    </reaction>
    <physiologicalReaction direction="left-to-right" evidence="4">
        <dbReference type="Rhea" id="RHEA:75516"/>
    </physiologicalReaction>
</comment>
<dbReference type="STRING" id="1616788.AR543_06465"/>
<feature type="binding site" evidence="5">
    <location>
        <position position="364"/>
    </location>
    <ligand>
        <name>Mn(2+)</name>
        <dbReference type="ChEBI" id="CHEBI:29035"/>
        <label>2</label>
    </ligand>
</feature>
<comment type="similarity">
    <text evidence="1">Belongs to the peptidase M20 family.</text>
</comment>
<evidence type="ECO:0000256" key="1">
    <source>
        <dbReference type="ARBA" id="ARBA00006153"/>
    </source>
</evidence>
<dbReference type="Proteomes" id="UP000078148">
    <property type="component" value="Chromosome"/>
</dbReference>
<dbReference type="NCBIfam" id="TIGR01891">
    <property type="entry name" value="amidohydrolases"/>
    <property type="match status" value="1"/>
</dbReference>
<accession>A0A172ZDD9</accession>
<feature type="binding site" evidence="5">
    <location>
        <position position="105"/>
    </location>
    <ligand>
        <name>Mn(2+)</name>
        <dbReference type="ChEBI" id="CHEBI:29035"/>
        <label>2</label>
    </ligand>
</feature>
<feature type="binding site" evidence="5">
    <location>
        <position position="139"/>
    </location>
    <ligand>
        <name>Mn(2+)</name>
        <dbReference type="ChEBI" id="CHEBI:29035"/>
        <label>2</label>
    </ligand>
</feature>
<reference evidence="7 8" key="2">
    <citation type="journal article" date="2016" name="Int. J. Syst. Evol. Microbiol.">
        <title>Paenibacillus bovis sp. nov., isolated from raw yak (Bos grunniens) milk.</title>
        <authorList>
            <person name="Gao C."/>
            <person name="Han J."/>
            <person name="Liu Z."/>
            <person name="Xu X."/>
            <person name="Hang F."/>
            <person name="Wu Z."/>
        </authorList>
    </citation>
    <scope>NUCLEOTIDE SEQUENCE [LARGE SCALE GENOMIC DNA]</scope>
    <source>
        <strain evidence="7 8">BD3526</strain>
    </source>
</reference>
<dbReference type="Pfam" id="PF07687">
    <property type="entry name" value="M20_dimer"/>
    <property type="match status" value="1"/>
</dbReference>
<dbReference type="Gene3D" id="3.30.70.360">
    <property type="match status" value="1"/>
</dbReference>
<dbReference type="Pfam" id="PF01546">
    <property type="entry name" value="Peptidase_M20"/>
    <property type="match status" value="1"/>
</dbReference>
<keyword evidence="8" id="KW-1185">Reference proteome</keyword>
<feature type="binding site" evidence="5">
    <location>
        <position position="103"/>
    </location>
    <ligand>
        <name>Mn(2+)</name>
        <dbReference type="ChEBI" id="CHEBI:29035"/>
        <label>2</label>
    </ligand>
</feature>
<feature type="binding site" evidence="5">
    <location>
        <position position="164"/>
    </location>
    <ligand>
        <name>Mn(2+)</name>
        <dbReference type="ChEBI" id="CHEBI:29035"/>
        <label>2</label>
    </ligand>
</feature>
<evidence type="ECO:0000313" key="7">
    <source>
        <dbReference type="EMBL" id="ANF95674.1"/>
    </source>
</evidence>
<dbReference type="CDD" id="cd08021">
    <property type="entry name" value="M20_Acy1_YhaA-like"/>
    <property type="match status" value="1"/>
</dbReference>
<dbReference type="PIRSF" id="PIRSF005962">
    <property type="entry name" value="Pept_M20D_amidohydro"/>
    <property type="match status" value="1"/>
</dbReference>
<dbReference type="KEGG" id="pbv:AR543_06465"/>
<dbReference type="PANTHER" id="PTHR11014:SF63">
    <property type="entry name" value="METALLOPEPTIDASE, PUTATIVE (AFU_ORTHOLOGUE AFUA_6G09600)-RELATED"/>
    <property type="match status" value="1"/>
</dbReference>
<name>A0A172ZDD9_9BACL</name>
<sequence length="400" mass="43566">MKQQWIQELQAEQEQIVSWRRHMHQYPELSFQEVKTAQFIADTLTGFGYQVRTGVGEGGILADLQGGQPGPTIAFRADFDALPIHEENDVPYRSQNDGVMHACGHDGHTAALLGVAKVISQHQEQLEGNVRFIFQHAEEQIPGGAKAMIEDGALEGVDEVYGAHLASYLPLGRIGVIAGPSMAAADGFSIVIQGKGGHGAKPDQTIDSIVIGSQVVSSLQHIVSRHVNPLKSAVVTVGVFQAGSAFNVIADKAKIEGTVRTFDPEVRKQIEESIRTLVHGITLAERASYTIDYTHGYPAVVNPPEQADQVRDIVINTLGEEALFDIPEPSMGAEDFAYYLEHRPGNFFYVGSQNESEHTGFPHHHPRFDIDETALLNTGYVFLGIIAEKLLSKRGVAVSS</sequence>
<evidence type="ECO:0000256" key="4">
    <source>
        <dbReference type="ARBA" id="ARBA00052737"/>
    </source>
</evidence>
<protein>
    <submittedName>
        <fullName evidence="7">Peptidase M20</fullName>
    </submittedName>
</protein>
<dbReference type="OrthoDB" id="9776731at2"/>
<dbReference type="GO" id="GO:0046872">
    <property type="term" value="F:metal ion binding"/>
    <property type="evidence" value="ECO:0007669"/>
    <property type="project" value="UniProtKB-KW"/>
</dbReference>
<proteinExistence type="inferred from homology"/>
<dbReference type="RefSeq" id="WP_060532822.1">
    <property type="nucleotide sequence ID" value="NZ_CP013023.1"/>
</dbReference>
<evidence type="ECO:0000256" key="2">
    <source>
        <dbReference type="ARBA" id="ARBA00022723"/>
    </source>
</evidence>
<dbReference type="InterPro" id="IPR002933">
    <property type="entry name" value="Peptidase_M20"/>
</dbReference>
<dbReference type="FunFam" id="3.40.630.10:FF:000006">
    <property type="entry name" value="N-acetyldiaminopimelate deacetylase"/>
    <property type="match status" value="1"/>
</dbReference>
<reference evidence="8" key="1">
    <citation type="submission" date="2015-10" db="EMBL/GenBank/DDBJ databases">
        <title>Genome of Paenibacillus bovis sp. nov.</title>
        <authorList>
            <person name="Wu Z."/>
            <person name="Gao C."/>
            <person name="Liu Z."/>
            <person name="Zheng H."/>
        </authorList>
    </citation>
    <scope>NUCLEOTIDE SEQUENCE [LARGE SCALE GENOMIC DNA]</scope>
    <source>
        <strain evidence="8">BD3526</strain>
    </source>
</reference>
<dbReference type="SUPFAM" id="SSF55031">
    <property type="entry name" value="Bacterial exopeptidase dimerisation domain"/>
    <property type="match status" value="1"/>
</dbReference>
<dbReference type="GO" id="GO:0019877">
    <property type="term" value="P:diaminopimelate biosynthetic process"/>
    <property type="evidence" value="ECO:0007669"/>
    <property type="project" value="UniProtKB-ARBA"/>
</dbReference>
<dbReference type="EMBL" id="CP013023">
    <property type="protein sequence ID" value="ANF95674.1"/>
    <property type="molecule type" value="Genomic_DNA"/>
</dbReference>
<evidence type="ECO:0000256" key="3">
    <source>
        <dbReference type="ARBA" id="ARBA00022801"/>
    </source>
</evidence>
<dbReference type="InterPro" id="IPR017439">
    <property type="entry name" value="Amidohydrolase"/>
</dbReference>
<keyword evidence="3" id="KW-0378">Hydrolase</keyword>
<dbReference type="GO" id="GO:0050118">
    <property type="term" value="F:N-acetyldiaminopimelate deacetylase activity"/>
    <property type="evidence" value="ECO:0007669"/>
    <property type="project" value="UniProtKB-ARBA"/>
</dbReference>
<gene>
    <name evidence="7" type="ORF">AR543_06465</name>
</gene>
<evidence type="ECO:0000256" key="5">
    <source>
        <dbReference type="PIRSR" id="PIRSR005962-1"/>
    </source>
</evidence>
<dbReference type="PANTHER" id="PTHR11014">
    <property type="entry name" value="PEPTIDASE M20 FAMILY MEMBER"/>
    <property type="match status" value="1"/>
</dbReference>
<organism evidence="7 8">
    <name type="scientific">Paenibacillus bovis</name>
    <dbReference type="NCBI Taxonomy" id="1616788"/>
    <lineage>
        <taxon>Bacteria</taxon>
        <taxon>Bacillati</taxon>
        <taxon>Bacillota</taxon>
        <taxon>Bacilli</taxon>
        <taxon>Bacillales</taxon>
        <taxon>Paenibacillaceae</taxon>
        <taxon>Paenibacillus</taxon>
    </lineage>
</organism>
<dbReference type="InterPro" id="IPR011650">
    <property type="entry name" value="Peptidase_M20_dimer"/>
</dbReference>
<evidence type="ECO:0000313" key="8">
    <source>
        <dbReference type="Proteomes" id="UP000078148"/>
    </source>
</evidence>
<dbReference type="SUPFAM" id="SSF53187">
    <property type="entry name" value="Zn-dependent exopeptidases"/>
    <property type="match status" value="1"/>
</dbReference>
<dbReference type="FunFam" id="3.30.70.360:FF:000001">
    <property type="entry name" value="N-acetyldiaminopimelate deacetylase"/>
    <property type="match status" value="1"/>
</dbReference>